<dbReference type="Pfam" id="PF13843">
    <property type="entry name" value="DDE_Tnp_1_7"/>
    <property type="match status" value="1"/>
</dbReference>
<dbReference type="InterPro" id="IPR029526">
    <property type="entry name" value="PGBD"/>
</dbReference>
<gene>
    <name evidence="2" type="ORF">PARMNEM_LOCUS19193</name>
</gene>
<feature type="domain" description="PiggyBac transposable element-derived protein" evidence="1">
    <location>
        <begin position="142"/>
        <end position="228"/>
    </location>
</feature>
<dbReference type="InterPro" id="IPR052638">
    <property type="entry name" value="PiggyBac_TE-derived"/>
</dbReference>
<evidence type="ECO:0000313" key="2">
    <source>
        <dbReference type="EMBL" id="CAK1600427.1"/>
    </source>
</evidence>
<dbReference type="EMBL" id="CAVLGL010000115">
    <property type="protein sequence ID" value="CAK1600427.1"/>
    <property type="molecule type" value="Genomic_DNA"/>
</dbReference>
<sequence>MSRKMFSGSNSFIGLEEAIEAVIADSDDDCAYDLAIISPDPSVVTDEKEGSDKDMVKFTLPRDVPGNIVVLVRDESTLSSDYDSSDEEPLASKRVHRQPNIQPRQQTLAWRKCLPSYTFGHQHTSEVQDKQNAVKEQLKDHNPVQIFKKILDEEVLQLILSNSILYANQNNRHFFQLDLRDLKKFIAILILSGYHKLHREALYWSLYENVAVALVSRAMSRNKFREIKDIFIL</sequence>
<dbReference type="GO" id="GO:0043565">
    <property type="term" value="F:sequence-specific DNA binding"/>
    <property type="evidence" value="ECO:0007669"/>
    <property type="project" value="TreeGrafter"/>
</dbReference>
<dbReference type="PANTHER" id="PTHR47055">
    <property type="entry name" value="DDE_TNP_1_7 DOMAIN-CONTAINING PROTEIN"/>
    <property type="match status" value="1"/>
</dbReference>
<evidence type="ECO:0000259" key="1">
    <source>
        <dbReference type="Pfam" id="PF13843"/>
    </source>
</evidence>
<reference evidence="2 3" key="1">
    <citation type="submission" date="2023-11" db="EMBL/GenBank/DDBJ databases">
        <authorList>
            <person name="Hedman E."/>
            <person name="Englund M."/>
            <person name="Stromberg M."/>
            <person name="Nyberg Akerstrom W."/>
            <person name="Nylinder S."/>
            <person name="Jareborg N."/>
            <person name="Kallberg Y."/>
            <person name="Kronander E."/>
        </authorList>
    </citation>
    <scope>NUCLEOTIDE SEQUENCE [LARGE SCALE GENOMIC DNA]</scope>
</reference>
<dbReference type="PANTHER" id="PTHR47055:SF3">
    <property type="entry name" value="PHORBOL-ESTER_DAG-TYPE DOMAIN-CONTAINING PROTEIN"/>
    <property type="match status" value="1"/>
</dbReference>
<dbReference type="AlphaFoldDB" id="A0AAV1M1N9"/>
<evidence type="ECO:0000313" key="3">
    <source>
        <dbReference type="Proteomes" id="UP001314205"/>
    </source>
</evidence>
<comment type="caution">
    <text evidence="2">The sequence shown here is derived from an EMBL/GenBank/DDBJ whole genome shotgun (WGS) entry which is preliminary data.</text>
</comment>
<keyword evidence="3" id="KW-1185">Reference proteome</keyword>
<dbReference type="Proteomes" id="UP001314205">
    <property type="component" value="Unassembled WGS sequence"/>
</dbReference>
<accession>A0AAV1M1N9</accession>
<name>A0AAV1M1N9_9NEOP</name>
<proteinExistence type="predicted"/>
<organism evidence="2 3">
    <name type="scientific">Parnassius mnemosyne</name>
    <name type="common">clouded apollo</name>
    <dbReference type="NCBI Taxonomy" id="213953"/>
    <lineage>
        <taxon>Eukaryota</taxon>
        <taxon>Metazoa</taxon>
        <taxon>Ecdysozoa</taxon>
        <taxon>Arthropoda</taxon>
        <taxon>Hexapoda</taxon>
        <taxon>Insecta</taxon>
        <taxon>Pterygota</taxon>
        <taxon>Neoptera</taxon>
        <taxon>Endopterygota</taxon>
        <taxon>Lepidoptera</taxon>
        <taxon>Glossata</taxon>
        <taxon>Ditrysia</taxon>
        <taxon>Papilionoidea</taxon>
        <taxon>Papilionidae</taxon>
        <taxon>Parnassiinae</taxon>
        <taxon>Parnassini</taxon>
        <taxon>Parnassius</taxon>
        <taxon>Driopa</taxon>
    </lineage>
</organism>
<protein>
    <recommendedName>
        <fullName evidence="1">PiggyBac transposable element-derived protein domain-containing protein</fullName>
    </recommendedName>
</protein>